<keyword evidence="3" id="KW-1185">Reference proteome</keyword>
<dbReference type="AlphaFoldDB" id="A0A5C5ZH95"/>
<evidence type="ECO:0000256" key="1">
    <source>
        <dbReference type="SAM" id="MobiDB-lite"/>
    </source>
</evidence>
<protein>
    <submittedName>
        <fullName evidence="2">Uncharacterized protein</fullName>
    </submittedName>
</protein>
<organism evidence="2 3">
    <name type="scientific">Pseudobythopirellula maris</name>
    <dbReference type="NCBI Taxonomy" id="2527991"/>
    <lineage>
        <taxon>Bacteria</taxon>
        <taxon>Pseudomonadati</taxon>
        <taxon>Planctomycetota</taxon>
        <taxon>Planctomycetia</taxon>
        <taxon>Pirellulales</taxon>
        <taxon>Lacipirellulaceae</taxon>
        <taxon>Pseudobythopirellula</taxon>
    </lineage>
</organism>
<sequence>MSPLFVTAESRERPAPGDPAANRVVADRLLRLAGRVEDFLDGATETLCFEEYDALRETETKLRAFANLLVTRDTDHFLRDELSVASEVLEHLRDRLG</sequence>
<dbReference type="OrthoDB" id="292766at2"/>
<gene>
    <name evidence="2" type="ORF">Mal64_35510</name>
</gene>
<reference evidence="2 3" key="1">
    <citation type="submission" date="2019-02" db="EMBL/GenBank/DDBJ databases">
        <title>Deep-cultivation of Planctomycetes and their phenomic and genomic characterization uncovers novel biology.</title>
        <authorList>
            <person name="Wiegand S."/>
            <person name="Jogler M."/>
            <person name="Boedeker C."/>
            <person name="Pinto D."/>
            <person name="Vollmers J."/>
            <person name="Rivas-Marin E."/>
            <person name="Kohn T."/>
            <person name="Peeters S.H."/>
            <person name="Heuer A."/>
            <person name="Rast P."/>
            <person name="Oberbeckmann S."/>
            <person name="Bunk B."/>
            <person name="Jeske O."/>
            <person name="Meyerdierks A."/>
            <person name="Storesund J.E."/>
            <person name="Kallscheuer N."/>
            <person name="Luecker S."/>
            <person name="Lage O.M."/>
            <person name="Pohl T."/>
            <person name="Merkel B.J."/>
            <person name="Hornburger P."/>
            <person name="Mueller R.-W."/>
            <person name="Bruemmer F."/>
            <person name="Labrenz M."/>
            <person name="Spormann A.M."/>
            <person name="Op Den Camp H."/>
            <person name="Overmann J."/>
            <person name="Amann R."/>
            <person name="Jetten M.S.M."/>
            <person name="Mascher T."/>
            <person name="Medema M.H."/>
            <person name="Devos D.P."/>
            <person name="Kaster A.-K."/>
            <person name="Ovreas L."/>
            <person name="Rohde M."/>
            <person name="Galperin M.Y."/>
            <person name="Jogler C."/>
        </authorList>
    </citation>
    <scope>NUCLEOTIDE SEQUENCE [LARGE SCALE GENOMIC DNA]</scope>
    <source>
        <strain evidence="2 3">Mal64</strain>
    </source>
</reference>
<dbReference type="RefSeq" id="WP_146402735.1">
    <property type="nucleotide sequence ID" value="NZ_SJPQ01000004.1"/>
</dbReference>
<comment type="caution">
    <text evidence="2">The sequence shown here is derived from an EMBL/GenBank/DDBJ whole genome shotgun (WGS) entry which is preliminary data.</text>
</comment>
<name>A0A5C5ZH95_9BACT</name>
<dbReference type="EMBL" id="SJPQ01000004">
    <property type="protein sequence ID" value="TWT86722.1"/>
    <property type="molecule type" value="Genomic_DNA"/>
</dbReference>
<proteinExistence type="predicted"/>
<dbReference type="Proteomes" id="UP000315440">
    <property type="component" value="Unassembled WGS sequence"/>
</dbReference>
<evidence type="ECO:0000313" key="2">
    <source>
        <dbReference type="EMBL" id="TWT86722.1"/>
    </source>
</evidence>
<feature type="region of interest" description="Disordered" evidence="1">
    <location>
        <begin position="1"/>
        <end position="20"/>
    </location>
</feature>
<evidence type="ECO:0000313" key="3">
    <source>
        <dbReference type="Proteomes" id="UP000315440"/>
    </source>
</evidence>
<accession>A0A5C5ZH95</accession>